<reference evidence="10 11" key="1">
    <citation type="submission" date="2024-06" db="EMBL/GenBank/DDBJ databases">
        <authorList>
            <person name="Kraege A."/>
            <person name="Thomma B."/>
        </authorList>
    </citation>
    <scope>NUCLEOTIDE SEQUENCE [LARGE SCALE GENOMIC DNA]</scope>
</reference>
<protein>
    <submittedName>
        <fullName evidence="10">G3245 protein</fullName>
    </submittedName>
</protein>
<keyword evidence="3" id="KW-0808">Transferase</keyword>
<keyword evidence="6 8" id="KW-0472">Membrane</keyword>
<name>A0ABP1FUE3_9CHLO</name>
<feature type="compositionally biased region" description="Acidic residues" evidence="7">
    <location>
        <begin position="1"/>
        <end position="11"/>
    </location>
</feature>
<dbReference type="InterPro" id="IPR029044">
    <property type="entry name" value="Nucleotide-diphossugar_trans"/>
</dbReference>
<keyword evidence="11" id="KW-1185">Reference proteome</keyword>
<dbReference type="Pfam" id="PF13632">
    <property type="entry name" value="Glyco_trans_2_3"/>
    <property type="match status" value="1"/>
</dbReference>
<dbReference type="Proteomes" id="UP001497392">
    <property type="component" value="Unassembled WGS sequence"/>
</dbReference>
<proteinExistence type="predicted"/>
<keyword evidence="2" id="KW-0328">Glycosyltransferase</keyword>
<dbReference type="Gene3D" id="3.90.550.10">
    <property type="entry name" value="Spore Coat Polysaccharide Biosynthesis Protein SpsA, Chain A"/>
    <property type="match status" value="1"/>
</dbReference>
<gene>
    <name evidence="10" type="primary">g3245</name>
    <name evidence="10" type="ORF">VP750_LOCUS2771</name>
</gene>
<evidence type="ECO:0000256" key="8">
    <source>
        <dbReference type="SAM" id="Phobius"/>
    </source>
</evidence>
<dbReference type="EMBL" id="CAXHTA020000005">
    <property type="protein sequence ID" value="CAL5221112.1"/>
    <property type="molecule type" value="Genomic_DNA"/>
</dbReference>
<evidence type="ECO:0000256" key="6">
    <source>
        <dbReference type="ARBA" id="ARBA00023136"/>
    </source>
</evidence>
<feature type="compositionally biased region" description="Gly residues" evidence="7">
    <location>
        <begin position="13"/>
        <end position="28"/>
    </location>
</feature>
<feature type="transmembrane region" description="Helical" evidence="8">
    <location>
        <begin position="121"/>
        <end position="142"/>
    </location>
</feature>
<evidence type="ECO:0000256" key="1">
    <source>
        <dbReference type="ARBA" id="ARBA00004141"/>
    </source>
</evidence>
<feature type="transmembrane region" description="Helical" evidence="8">
    <location>
        <begin position="157"/>
        <end position="178"/>
    </location>
</feature>
<comment type="caution">
    <text evidence="10">The sequence shown here is derived from an EMBL/GenBank/DDBJ whole genome shotgun (WGS) entry which is preliminary data.</text>
</comment>
<dbReference type="SUPFAM" id="SSF53448">
    <property type="entry name" value="Nucleotide-diphospho-sugar transferases"/>
    <property type="match status" value="1"/>
</dbReference>
<keyword evidence="5 8" id="KW-1133">Transmembrane helix</keyword>
<feature type="region of interest" description="Disordered" evidence="7">
    <location>
        <begin position="1"/>
        <end position="49"/>
    </location>
</feature>
<evidence type="ECO:0000313" key="11">
    <source>
        <dbReference type="Proteomes" id="UP001497392"/>
    </source>
</evidence>
<feature type="transmembrane region" description="Helical" evidence="8">
    <location>
        <begin position="501"/>
        <end position="520"/>
    </location>
</feature>
<feature type="transmembrane region" description="Helical" evidence="8">
    <location>
        <begin position="555"/>
        <end position="576"/>
    </location>
</feature>
<comment type="subcellular location">
    <subcellularLocation>
        <location evidence="1">Membrane</location>
        <topology evidence="1">Multi-pass membrane protein</topology>
    </subcellularLocation>
</comment>
<evidence type="ECO:0000256" key="5">
    <source>
        <dbReference type="ARBA" id="ARBA00022989"/>
    </source>
</evidence>
<keyword evidence="4 8" id="KW-0812">Transmembrane</keyword>
<sequence length="696" mass="78117">MDSYLSDEQDPDLGGGLGSIHAFGGMGLGDDMDNDEKALLGPAKRGKGGYANSAESFGYATEMNPKLKGKKMPLLPPEPTEEYIPLAFNASESADDMERGEADARLEGERPRRPYRRGRKINIAGTIIMSIYVMALIFYLWVRISKTLQLGPKPYVIYGWLVMVVEMLGATATMLYGLNIIMDPVHEELEMEPNAPGITETKGRYHVRVLVPCYRESLEIVARTCQAAWNAKLPVGCDRTIYLCDDGKEANKRKWCEQMGPEIVYVSGRKRAVGEMNGKSANLNNCLSYIYPAGTTIPANELACIFDADQVPNADFFLKTLPLFDAGDDVGMVLSPQSFYNADTNQDIFNHGNIQFWEYAQHGYDAIGFSSCTGTNFLICANAFEECGWSPEYTLTEDYALGMELTKRKWKCRYVEEYLAIGEAPEKVRICFQQRSRWAKGHFQIVFSREHCPLFQKDLNLFQRLMYCSGVWSYIVGAITTPVFNAIPLVTIWAGVFPIVVPWWAAVALTVQFVAQSMVLNCVRKMNSLGHWWSHLKQLWFANIILWWAKVQACLWDLSIPGACLILLVISVGYGLKSAISGPQLSTTLDRLQRHPAAAAVRVPLLWARLLPQLALLAQPLQRFRLLSILLLWNVYPAEYNIGSLSGVGFRLYDAERPARQIYHPLARPHPCAGEWGPQLGLWQHDGRVHDGGRRG</sequence>
<feature type="domain" description="Glycosyltransferase 2-like" evidence="9">
    <location>
        <begin position="305"/>
        <end position="511"/>
    </location>
</feature>
<evidence type="ECO:0000256" key="2">
    <source>
        <dbReference type="ARBA" id="ARBA00022676"/>
    </source>
</evidence>
<accession>A0ABP1FUE3</accession>
<evidence type="ECO:0000256" key="4">
    <source>
        <dbReference type="ARBA" id="ARBA00022692"/>
    </source>
</evidence>
<dbReference type="InterPro" id="IPR001173">
    <property type="entry name" value="Glyco_trans_2-like"/>
</dbReference>
<dbReference type="PANTHER" id="PTHR43867">
    <property type="entry name" value="CELLULOSE SYNTHASE CATALYTIC SUBUNIT A [UDP-FORMING]"/>
    <property type="match status" value="1"/>
</dbReference>
<feature type="transmembrane region" description="Helical" evidence="8">
    <location>
        <begin position="471"/>
        <end position="495"/>
    </location>
</feature>
<evidence type="ECO:0000256" key="3">
    <source>
        <dbReference type="ARBA" id="ARBA00022679"/>
    </source>
</evidence>
<dbReference type="InterPro" id="IPR050321">
    <property type="entry name" value="Glycosyltr_2/OpgH_subfam"/>
</dbReference>
<evidence type="ECO:0000259" key="9">
    <source>
        <dbReference type="Pfam" id="PF13632"/>
    </source>
</evidence>
<evidence type="ECO:0000256" key="7">
    <source>
        <dbReference type="SAM" id="MobiDB-lite"/>
    </source>
</evidence>
<dbReference type="PANTHER" id="PTHR43867:SF2">
    <property type="entry name" value="CELLULOSE SYNTHASE CATALYTIC SUBUNIT A [UDP-FORMING]"/>
    <property type="match status" value="1"/>
</dbReference>
<organism evidence="10 11">
    <name type="scientific">Coccomyxa viridis</name>
    <dbReference type="NCBI Taxonomy" id="1274662"/>
    <lineage>
        <taxon>Eukaryota</taxon>
        <taxon>Viridiplantae</taxon>
        <taxon>Chlorophyta</taxon>
        <taxon>core chlorophytes</taxon>
        <taxon>Trebouxiophyceae</taxon>
        <taxon>Trebouxiophyceae incertae sedis</taxon>
        <taxon>Coccomyxaceae</taxon>
        <taxon>Coccomyxa</taxon>
    </lineage>
</organism>
<evidence type="ECO:0000313" key="10">
    <source>
        <dbReference type="EMBL" id="CAL5221112.1"/>
    </source>
</evidence>